<proteinExistence type="predicted"/>
<dbReference type="PANTHER" id="PTHR37984">
    <property type="entry name" value="PROTEIN CBG26694"/>
    <property type="match status" value="1"/>
</dbReference>
<accession>A0ABY6KH34</accession>
<organism evidence="1 2">
    <name type="scientific">Cordylochernes scorpioides</name>
    <dbReference type="NCBI Taxonomy" id="51811"/>
    <lineage>
        <taxon>Eukaryota</taxon>
        <taxon>Metazoa</taxon>
        <taxon>Ecdysozoa</taxon>
        <taxon>Arthropoda</taxon>
        <taxon>Chelicerata</taxon>
        <taxon>Arachnida</taxon>
        <taxon>Pseudoscorpiones</taxon>
        <taxon>Cheliferoidea</taxon>
        <taxon>Chernetidae</taxon>
        <taxon>Cordylochernes</taxon>
    </lineage>
</organism>
<dbReference type="InterPro" id="IPR036397">
    <property type="entry name" value="RNaseH_sf"/>
</dbReference>
<dbReference type="PANTHER" id="PTHR37984:SF5">
    <property type="entry name" value="PROTEIN NYNRIN-LIKE"/>
    <property type="match status" value="1"/>
</dbReference>
<sequence length="188" mass="21703">MEFNTLSIYDYSIEYRQGKGVRHADALIRIPLKSTENTTEEIPVMFINVDDMPPVSGEKIAEHSDNILKRVLQWALRGPTFRVDKEYSWHIPGVNLYKTSGLNKAVCVVWPAKPRIRLHIDYAGRIRGQMLLIVVDAFSKWPKAIAVQGMIVRELLWKPRRLFTTHGLPDIMVSVSASTFKRQEFDFF</sequence>
<reference evidence="1 2" key="1">
    <citation type="submission" date="2022-01" db="EMBL/GenBank/DDBJ databases">
        <title>A chromosomal length assembly of Cordylochernes scorpioides.</title>
        <authorList>
            <person name="Zeh D."/>
            <person name="Zeh J."/>
        </authorList>
    </citation>
    <scope>NUCLEOTIDE SEQUENCE [LARGE SCALE GENOMIC DNA]</scope>
    <source>
        <strain evidence="1">IN4F17</strain>
        <tissue evidence="1">Whole Body</tissue>
    </source>
</reference>
<name>A0ABY6KH34_9ARAC</name>
<gene>
    <name evidence="1" type="ORF">LAZ67_5003219</name>
</gene>
<dbReference type="EMBL" id="CP092867">
    <property type="protein sequence ID" value="UYV68157.1"/>
    <property type="molecule type" value="Genomic_DNA"/>
</dbReference>
<dbReference type="Gene3D" id="3.30.420.10">
    <property type="entry name" value="Ribonuclease H-like superfamily/Ribonuclease H"/>
    <property type="match status" value="1"/>
</dbReference>
<dbReference type="Proteomes" id="UP001235939">
    <property type="component" value="Chromosome 05"/>
</dbReference>
<dbReference type="InterPro" id="IPR050951">
    <property type="entry name" value="Retrovirus_Pol_polyprotein"/>
</dbReference>
<protein>
    <submittedName>
        <fullName evidence="1">K02A2.6-like</fullName>
    </submittedName>
</protein>
<evidence type="ECO:0000313" key="1">
    <source>
        <dbReference type="EMBL" id="UYV68157.1"/>
    </source>
</evidence>
<evidence type="ECO:0000313" key="2">
    <source>
        <dbReference type="Proteomes" id="UP001235939"/>
    </source>
</evidence>
<keyword evidence="2" id="KW-1185">Reference proteome</keyword>